<evidence type="ECO:0000313" key="1">
    <source>
        <dbReference type="EMBL" id="KAI5651139.1"/>
    </source>
</evidence>
<evidence type="ECO:0000313" key="2">
    <source>
        <dbReference type="Proteomes" id="UP001060085"/>
    </source>
</evidence>
<organism evidence="1 2">
    <name type="scientific">Catharanthus roseus</name>
    <name type="common">Madagascar periwinkle</name>
    <name type="synonym">Vinca rosea</name>
    <dbReference type="NCBI Taxonomy" id="4058"/>
    <lineage>
        <taxon>Eukaryota</taxon>
        <taxon>Viridiplantae</taxon>
        <taxon>Streptophyta</taxon>
        <taxon>Embryophyta</taxon>
        <taxon>Tracheophyta</taxon>
        <taxon>Spermatophyta</taxon>
        <taxon>Magnoliopsida</taxon>
        <taxon>eudicotyledons</taxon>
        <taxon>Gunneridae</taxon>
        <taxon>Pentapetalae</taxon>
        <taxon>asterids</taxon>
        <taxon>lamiids</taxon>
        <taxon>Gentianales</taxon>
        <taxon>Apocynaceae</taxon>
        <taxon>Rauvolfioideae</taxon>
        <taxon>Vinceae</taxon>
        <taxon>Catharanthinae</taxon>
        <taxon>Catharanthus</taxon>
    </lineage>
</organism>
<dbReference type="EMBL" id="CM044708">
    <property type="protein sequence ID" value="KAI5651139.1"/>
    <property type="molecule type" value="Genomic_DNA"/>
</dbReference>
<reference evidence="2" key="1">
    <citation type="journal article" date="2023" name="Nat. Plants">
        <title>Single-cell RNA sequencing provides a high-resolution roadmap for understanding the multicellular compartmentation of specialized metabolism.</title>
        <authorList>
            <person name="Sun S."/>
            <person name="Shen X."/>
            <person name="Li Y."/>
            <person name="Li Y."/>
            <person name="Wang S."/>
            <person name="Li R."/>
            <person name="Zhang H."/>
            <person name="Shen G."/>
            <person name="Guo B."/>
            <person name="Wei J."/>
            <person name="Xu J."/>
            <person name="St-Pierre B."/>
            <person name="Chen S."/>
            <person name="Sun C."/>
        </authorList>
    </citation>
    <scope>NUCLEOTIDE SEQUENCE [LARGE SCALE GENOMIC DNA]</scope>
</reference>
<keyword evidence="2" id="KW-1185">Reference proteome</keyword>
<proteinExistence type="predicted"/>
<sequence>MTQVVRITRSNPLTVTALVAVVLVSFVHPALGLFVLILSHIACCHTALCSSSGSKELLESGNKGNPASMQFIPKYGFSADENNSHSPNSTRSFAETQLEIFHHRHGLLILHLLAALMFVPSLVAWIQYKFSCSQRIGTGQSFPWFLDSALCIGVVLHGICDSKPEFNFFWFPVPGIPGWEIRLSFAYFLAGFFSYLCALALAPYRGFYAMAAIGVISFAFRIIQTRNRKKGEACRNGRSRHSHRH</sequence>
<gene>
    <name evidence="1" type="ORF">M9H77_37144</name>
</gene>
<protein>
    <submittedName>
        <fullName evidence="1">Uncharacterized protein</fullName>
    </submittedName>
</protein>
<accession>A0ACB9ZTT9</accession>
<comment type="caution">
    <text evidence="1">The sequence shown here is derived from an EMBL/GenBank/DDBJ whole genome shotgun (WGS) entry which is preliminary data.</text>
</comment>
<dbReference type="Proteomes" id="UP001060085">
    <property type="component" value="Linkage Group LG08"/>
</dbReference>
<name>A0ACB9ZTT9_CATRO</name>